<accession>A0A4P9WNX3</accession>
<reference evidence="4" key="1">
    <citation type="journal article" date="2018" name="Nat. Microbiol.">
        <title>Leveraging single-cell genomics to expand the fungal tree of life.</title>
        <authorList>
            <person name="Ahrendt S.R."/>
            <person name="Quandt C.A."/>
            <person name="Ciobanu D."/>
            <person name="Clum A."/>
            <person name="Salamov A."/>
            <person name="Andreopoulos B."/>
            <person name="Cheng J.F."/>
            <person name="Woyke T."/>
            <person name="Pelin A."/>
            <person name="Henrissat B."/>
            <person name="Reynolds N.K."/>
            <person name="Benny G.L."/>
            <person name="Smith M.E."/>
            <person name="James T.Y."/>
            <person name="Grigoriev I.V."/>
        </authorList>
    </citation>
    <scope>NUCLEOTIDE SEQUENCE [LARGE SCALE GENOMIC DNA]</scope>
</reference>
<dbReference type="InterPro" id="IPR027640">
    <property type="entry name" value="Kinesin-like_fam"/>
</dbReference>
<dbReference type="PROSITE" id="PS50067">
    <property type="entry name" value="KINESIN_MOTOR_2"/>
    <property type="match status" value="1"/>
</dbReference>
<proteinExistence type="inferred from homology"/>
<keyword evidence="4" id="KW-1185">Reference proteome</keyword>
<feature type="domain" description="Kinesin motor" evidence="2">
    <location>
        <begin position="1"/>
        <end position="266"/>
    </location>
</feature>
<feature type="non-terminal residue" evidence="3">
    <location>
        <position position="355"/>
    </location>
</feature>
<dbReference type="Pfam" id="PF00225">
    <property type="entry name" value="Kinesin"/>
    <property type="match status" value="1"/>
</dbReference>
<dbReference type="InterPro" id="IPR027417">
    <property type="entry name" value="P-loop_NTPase"/>
</dbReference>
<dbReference type="PANTHER" id="PTHR47969:SF9">
    <property type="entry name" value="KINESIN-LIKE PROTEIN"/>
    <property type="match status" value="1"/>
</dbReference>
<evidence type="ECO:0000256" key="1">
    <source>
        <dbReference type="PROSITE-ProRule" id="PRU00283"/>
    </source>
</evidence>
<feature type="binding site" evidence="1">
    <location>
        <begin position="28"/>
        <end position="35"/>
    </location>
    <ligand>
        <name>ATP</name>
        <dbReference type="ChEBI" id="CHEBI:30616"/>
    </ligand>
</feature>
<dbReference type="GO" id="GO:0003777">
    <property type="term" value="F:microtubule motor activity"/>
    <property type="evidence" value="ECO:0007669"/>
    <property type="project" value="InterPro"/>
</dbReference>
<dbReference type="InterPro" id="IPR036961">
    <property type="entry name" value="Kinesin_motor_dom_sf"/>
</dbReference>
<sequence length="355" mass="39182">MHQVYIETAQRLIPIALGSGVGTLFAYGQTGSGKTFTMTEYRTLDSTLASSSTTETNPNDDFTIKLSFFELFGNTAADLLNDRVPITIVEDALGSIQVRNVTEETVTSPEDFLALIERGATLRRTVGTAKNDVSSRSHAVCRIRVINRRVPELPDGFLHLVDLAGSESNSDQVHHDKDRIAESKEINKSLAVLKECIRNRVIAGTTGRHVHVPYRTSKLTVLLKAPFQLSSTQQCRTIVIANVSSNIADIKETLNTLRFIAPLKVAPTIKPPPPSRKDPATWTNADLRKWVATLPPRCRVDPEFLCPIESGAQLCRLPEGVFLARCLLTPTITPKLAKAVYLKLWDLLITARSDK</sequence>
<keyword evidence="3" id="KW-0378">Hydrolase</keyword>
<keyword evidence="1" id="KW-0067">ATP-binding</keyword>
<dbReference type="OrthoDB" id="3176171at2759"/>
<dbReference type="EMBL" id="KZ993978">
    <property type="protein sequence ID" value="RKO94192.1"/>
    <property type="molecule type" value="Genomic_DNA"/>
</dbReference>
<dbReference type="GO" id="GO:0016787">
    <property type="term" value="F:hydrolase activity"/>
    <property type="evidence" value="ECO:0007669"/>
    <property type="project" value="UniProtKB-KW"/>
</dbReference>
<dbReference type="GO" id="GO:0051231">
    <property type="term" value="P:spindle elongation"/>
    <property type="evidence" value="ECO:0007669"/>
    <property type="project" value="TreeGrafter"/>
</dbReference>
<dbReference type="GO" id="GO:0007018">
    <property type="term" value="P:microtubule-based movement"/>
    <property type="evidence" value="ECO:0007669"/>
    <property type="project" value="InterPro"/>
</dbReference>
<dbReference type="SUPFAM" id="SSF52540">
    <property type="entry name" value="P-loop containing nucleoside triphosphate hydrolases"/>
    <property type="match status" value="1"/>
</dbReference>
<gene>
    <name evidence="3" type="ORF">BDK51DRAFT_18906</name>
</gene>
<evidence type="ECO:0000313" key="4">
    <source>
        <dbReference type="Proteomes" id="UP000269721"/>
    </source>
</evidence>
<dbReference type="GO" id="GO:0008017">
    <property type="term" value="F:microtubule binding"/>
    <property type="evidence" value="ECO:0007669"/>
    <property type="project" value="InterPro"/>
</dbReference>
<dbReference type="GO" id="GO:0005524">
    <property type="term" value="F:ATP binding"/>
    <property type="evidence" value="ECO:0007669"/>
    <property type="project" value="UniProtKB-UniRule"/>
</dbReference>
<protein>
    <submittedName>
        <fullName evidence="3">P-loop containing nucleoside triphosphate hydrolase protein</fullName>
    </submittedName>
</protein>
<keyword evidence="1" id="KW-0547">Nucleotide-binding</keyword>
<dbReference type="Gene3D" id="3.40.850.10">
    <property type="entry name" value="Kinesin motor domain"/>
    <property type="match status" value="1"/>
</dbReference>
<dbReference type="PRINTS" id="PR00380">
    <property type="entry name" value="KINESINHEAVY"/>
</dbReference>
<dbReference type="AlphaFoldDB" id="A0A4P9WNX3"/>
<keyword evidence="1" id="KW-0505">Motor protein</keyword>
<dbReference type="GO" id="GO:0005875">
    <property type="term" value="C:microtubule associated complex"/>
    <property type="evidence" value="ECO:0007669"/>
    <property type="project" value="TreeGrafter"/>
</dbReference>
<organism evidence="3 4">
    <name type="scientific">Blyttiomyces helicus</name>
    <dbReference type="NCBI Taxonomy" id="388810"/>
    <lineage>
        <taxon>Eukaryota</taxon>
        <taxon>Fungi</taxon>
        <taxon>Fungi incertae sedis</taxon>
        <taxon>Chytridiomycota</taxon>
        <taxon>Chytridiomycota incertae sedis</taxon>
        <taxon>Chytridiomycetes</taxon>
        <taxon>Chytridiomycetes incertae sedis</taxon>
        <taxon>Blyttiomyces</taxon>
    </lineage>
</organism>
<evidence type="ECO:0000313" key="3">
    <source>
        <dbReference type="EMBL" id="RKO94192.1"/>
    </source>
</evidence>
<evidence type="ECO:0000259" key="2">
    <source>
        <dbReference type="PROSITE" id="PS50067"/>
    </source>
</evidence>
<dbReference type="PANTHER" id="PTHR47969">
    <property type="entry name" value="CHROMOSOME-ASSOCIATED KINESIN KIF4A-RELATED"/>
    <property type="match status" value="1"/>
</dbReference>
<dbReference type="InterPro" id="IPR001752">
    <property type="entry name" value="Kinesin_motor_dom"/>
</dbReference>
<dbReference type="SMART" id="SM00129">
    <property type="entry name" value="KISc"/>
    <property type="match status" value="1"/>
</dbReference>
<comment type="similarity">
    <text evidence="1">Belongs to the TRAFAC class myosin-kinesin ATPase superfamily. Kinesin family.</text>
</comment>
<dbReference type="Proteomes" id="UP000269721">
    <property type="component" value="Unassembled WGS sequence"/>
</dbReference>
<dbReference type="GO" id="GO:0007052">
    <property type="term" value="P:mitotic spindle organization"/>
    <property type="evidence" value="ECO:0007669"/>
    <property type="project" value="TreeGrafter"/>
</dbReference>
<name>A0A4P9WNX3_9FUNG</name>